<dbReference type="Proteomes" id="UP001259982">
    <property type="component" value="Unassembled WGS sequence"/>
</dbReference>
<comment type="caution">
    <text evidence="1">The sequence shown here is derived from an EMBL/GenBank/DDBJ whole genome shotgun (WGS) entry which is preliminary data.</text>
</comment>
<proteinExistence type="predicted"/>
<reference evidence="1 2" key="1">
    <citation type="submission" date="2023-09" db="EMBL/GenBank/DDBJ databases">
        <authorList>
            <person name="Rey-Velasco X."/>
        </authorList>
    </citation>
    <scope>NUCLEOTIDE SEQUENCE [LARGE SCALE GENOMIC DNA]</scope>
    <source>
        <strain evidence="1 2">P385</strain>
    </source>
</reference>
<evidence type="ECO:0000313" key="1">
    <source>
        <dbReference type="EMBL" id="MDT0618443.1"/>
    </source>
</evidence>
<protein>
    <submittedName>
        <fullName evidence="1">Uncharacterized protein</fullName>
    </submittedName>
</protein>
<name>A0ABU3B7J6_9GAMM</name>
<evidence type="ECO:0000313" key="2">
    <source>
        <dbReference type="Proteomes" id="UP001259982"/>
    </source>
</evidence>
<organism evidence="1 2">
    <name type="scientific">Spectribacter acetivorans</name>
    <dbReference type="NCBI Taxonomy" id="3075603"/>
    <lineage>
        <taxon>Bacteria</taxon>
        <taxon>Pseudomonadati</taxon>
        <taxon>Pseudomonadota</taxon>
        <taxon>Gammaproteobacteria</taxon>
        <taxon>Salinisphaerales</taxon>
        <taxon>Salinisphaeraceae</taxon>
        <taxon>Spectribacter</taxon>
    </lineage>
</organism>
<dbReference type="RefSeq" id="WP_311658549.1">
    <property type="nucleotide sequence ID" value="NZ_JAVRHY010000006.1"/>
</dbReference>
<sequence>MSSPGAIVGLIEALRARSPDTDPECHEAADALARMHALLHTPELIDFREAVLRETAHQRERWPGGHDENKSADEWLWLIAHLATKASQAARYGDQDKCQHHIITTAAACANWHAAVTPAGNANDGRQCECHHCIEAKGLTGDGGLPLSACQMIVCSDCGNKRCPKAEDHRFACTGSNETGQIGQREGRASLPSLIKHPVFPVGAVVVHRKGMRYQIIGGPDVYRLEATGEPAYLYRAVEGGEIWVRCAADMEDGRFSLSGMGN</sequence>
<gene>
    <name evidence="1" type="ORF">RM531_08135</name>
</gene>
<accession>A0ABU3B7J6</accession>
<keyword evidence="2" id="KW-1185">Reference proteome</keyword>
<dbReference type="EMBL" id="JAVRHY010000006">
    <property type="protein sequence ID" value="MDT0618443.1"/>
    <property type="molecule type" value="Genomic_DNA"/>
</dbReference>